<feature type="chain" id="PRO_5016395576" evidence="1">
    <location>
        <begin position="20"/>
        <end position="265"/>
    </location>
</feature>
<evidence type="ECO:0000313" key="4">
    <source>
        <dbReference type="Proteomes" id="UP000245533"/>
    </source>
</evidence>
<dbReference type="Proteomes" id="UP000245533">
    <property type="component" value="Unassembled WGS sequence"/>
</dbReference>
<accession>A0A316TW39</accession>
<dbReference type="InterPro" id="IPR051049">
    <property type="entry name" value="Dienelactone_hydrolase-like"/>
</dbReference>
<dbReference type="Gene3D" id="3.40.50.1820">
    <property type="entry name" value="alpha/beta hydrolase"/>
    <property type="match status" value="1"/>
</dbReference>
<dbReference type="InterPro" id="IPR029058">
    <property type="entry name" value="AB_hydrolase_fold"/>
</dbReference>
<protein>
    <submittedName>
        <fullName evidence="3">Carboxymethylenebutenolidase</fullName>
    </submittedName>
</protein>
<evidence type="ECO:0000313" key="3">
    <source>
        <dbReference type="EMBL" id="PWN06744.1"/>
    </source>
</evidence>
<keyword evidence="1" id="KW-0732">Signal</keyword>
<reference evidence="3 4" key="1">
    <citation type="submission" date="2018-05" db="EMBL/GenBank/DDBJ databases">
        <title>Rhodohalobacter halophilus gen. nov., sp. nov., a moderately halophilic member of the family Balneolaceae.</title>
        <authorList>
            <person name="Liu Z.-W."/>
        </authorList>
    </citation>
    <scope>NUCLEOTIDE SEQUENCE [LARGE SCALE GENOMIC DNA]</scope>
    <source>
        <strain evidence="3 4">8A47</strain>
    </source>
</reference>
<proteinExistence type="predicted"/>
<comment type="caution">
    <text evidence="3">The sequence shown here is derived from an EMBL/GenBank/DDBJ whole genome shotgun (WGS) entry which is preliminary data.</text>
</comment>
<dbReference type="EMBL" id="QGGB01000006">
    <property type="protein sequence ID" value="PWN06744.1"/>
    <property type="molecule type" value="Genomic_DNA"/>
</dbReference>
<name>A0A316TW39_9BACT</name>
<dbReference type="GO" id="GO:0016787">
    <property type="term" value="F:hydrolase activity"/>
    <property type="evidence" value="ECO:0007669"/>
    <property type="project" value="InterPro"/>
</dbReference>
<dbReference type="InterPro" id="IPR002925">
    <property type="entry name" value="Dienelactn_hydro"/>
</dbReference>
<dbReference type="PANTHER" id="PTHR46623">
    <property type="entry name" value="CARBOXYMETHYLENEBUTENOLIDASE-RELATED"/>
    <property type="match status" value="1"/>
</dbReference>
<sequence length="265" mass="29192">MKTLIISLYLIFTAQSLSAQDFALNQLENSPRHHEWVTLQSGDRDLYNFIAYPEVSGPAPVIIVIHENRGLTDWVRSFADQAAAAGYIAIAPDLLSGFSEEYPRTSDYPSSDAARDALYKLAPDQITEDLHAVYDYVSGLEAAGETVVVAGFCWGGSQTFRFATNSSQIDAAMVFYGSAPTEESAIQRIEAPVYGFYGENDARINSGIPAVEELMQRNGKTYEYEIYEGAGHAYMRSGDDPEGPEANKAARNASWERLKQIMSSL</sequence>
<dbReference type="PANTHER" id="PTHR46623:SF6">
    <property type="entry name" value="ALPHA_BETA-HYDROLASES SUPERFAMILY PROTEIN"/>
    <property type="match status" value="1"/>
</dbReference>
<dbReference type="Pfam" id="PF01738">
    <property type="entry name" value="DLH"/>
    <property type="match status" value="1"/>
</dbReference>
<dbReference type="AlphaFoldDB" id="A0A316TW39"/>
<feature type="signal peptide" evidence="1">
    <location>
        <begin position="1"/>
        <end position="19"/>
    </location>
</feature>
<keyword evidence="4" id="KW-1185">Reference proteome</keyword>
<dbReference type="OrthoDB" id="9787933at2"/>
<gene>
    <name evidence="3" type="ORF">DDZ15_08675</name>
</gene>
<evidence type="ECO:0000256" key="1">
    <source>
        <dbReference type="SAM" id="SignalP"/>
    </source>
</evidence>
<feature type="domain" description="Dienelactone hydrolase" evidence="2">
    <location>
        <begin position="49"/>
        <end position="263"/>
    </location>
</feature>
<organism evidence="3 4">
    <name type="scientific">Rhodohalobacter mucosus</name>
    <dbReference type="NCBI Taxonomy" id="2079485"/>
    <lineage>
        <taxon>Bacteria</taxon>
        <taxon>Pseudomonadati</taxon>
        <taxon>Balneolota</taxon>
        <taxon>Balneolia</taxon>
        <taxon>Balneolales</taxon>
        <taxon>Balneolaceae</taxon>
        <taxon>Rhodohalobacter</taxon>
    </lineage>
</organism>
<dbReference type="SUPFAM" id="SSF53474">
    <property type="entry name" value="alpha/beta-Hydrolases"/>
    <property type="match status" value="1"/>
</dbReference>
<evidence type="ECO:0000259" key="2">
    <source>
        <dbReference type="Pfam" id="PF01738"/>
    </source>
</evidence>
<dbReference type="RefSeq" id="WP_109646857.1">
    <property type="nucleotide sequence ID" value="NZ_QGGB01000006.1"/>
</dbReference>